<dbReference type="Proteomes" id="UP000238479">
    <property type="component" value="Chromosome 7"/>
</dbReference>
<evidence type="ECO:0000313" key="1">
    <source>
        <dbReference type="EMBL" id="PRQ18066.1"/>
    </source>
</evidence>
<protein>
    <submittedName>
        <fullName evidence="1">Uncharacterized protein</fullName>
    </submittedName>
</protein>
<gene>
    <name evidence="1" type="ORF">RchiOBHm_Chr7g0201831</name>
</gene>
<proteinExistence type="predicted"/>
<dbReference type="EMBL" id="PDCK01000045">
    <property type="protein sequence ID" value="PRQ18066.1"/>
    <property type="molecule type" value="Genomic_DNA"/>
</dbReference>
<reference evidence="1 2" key="1">
    <citation type="journal article" date="2018" name="Nat. Genet.">
        <title>The Rosa genome provides new insights in the design of modern roses.</title>
        <authorList>
            <person name="Bendahmane M."/>
        </authorList>
    </citation>
    <scope>NUCLEOTIDE SEQUENCE [LARGE SCALE GENOMIC DNA]</scope>
    <source>
        <strain evidence="2">cv. Old Blush</strain>
    </source>
</reference>
<dbReference type="Gramene" id="PRQ18066">
    <property type="protein sequence ID" value="PRQ18066"/>
    <property type="gene ID" value="RchiOBHm_Chr7g0201831"/>
</dbReference>
<keyword evidence="2" id="KW-1185">Reference proteome</keyword>
<name>A0A2P6P807_ROSCH</name>
<evidence type="ECO:0000313" key="2">
    <source>
        <dbReference type="Proteomes" id="UP000238479"/>
    </source>
</evidence>
<accession>A0A2P6P807</accession>
<sequence length="86" mass="9917">MTTDLFLSLSRSRLWSSIVHAPDEEGEKSVRRSESSRQVSALSGHRLGRLRLTIEELSGCWHHTHQFITHIRLGSEFWELSWVDSG</sequence>
<dbReference type="AlphaFoldDB" id="A0A2P6P807"/>
<organism evidence="1 2">
    <name type="scientific">Rosa chinensis</name>
    <name type="common">China rose</name>
    <dbReference type="NCBI Taxonomy" id="74649"/>
    <lineage>
        <taxon>Eukaryota</taxon>
        <taxon>Viridiplantae</taxon>
        <taxon>Streptophyta</taxon>
        <taxon>Embryophyta</taxon>
        <taxon>Tracheophyta</taxon>
        <taxon>Spermatophyta</taxon>
        <taxon>Magnoliopsida</taxon>
        <taxon>eudicotyledons</taxon>
        <taxon>Gunneridae</taxon>
        <taxon>Pentapetalae</taxon>
        <taxon>rosids</taxon>
        <taxon>fabids</taxon>
        <taxon>Rosales</taxon>
        <taxon>Rosaceae</taxon>
        <taxon>Rosoideae</taxon>
        <taxon>Rosoideae incertae sedis</taxon>
        <taxon>Rosa</taxon>
    </lineage>
</organism>
<comment type="caution">
    <text evidence="1">The sequence shown here is derived from an EMBL/GenBank/DDBJ whole genome shotgun (WGS) entry which is preliminary data.</text>
</comment>